<comment type="similarity">
    <text evidence="2">Belongs to the DNA polymerase alpha subunit B family.</text>
</comment>
<evidence type="ECO:0000256" key="4">
    <source>
        <dbReference type="ARBA" id="ARBA00022705"/>
    </source>
</evidence>
<reference evidence="8 9" key="2">
    <citation type="journal article" date="2013" name="PLoS ONE">
        <title>Whole genome mapping and re-organization of the nuclear and mitochondrial genomes of Babesia microti isolates.</title>
        <authorList>
            <person name="Cornillot E."/>
            <person name="Dassouli A."/>
            <person name="Garg A."/>
            <person name="Pachikara N."/>
            <person name="Randazzo S."/>
            <person name="Depoix D."/>
            <person name="Carcy B."/>
            <person name="Delbecq S."/>
            <person name="Frutos R."/>
            <person name="Silva J.C."/>
            <person name="Sutton R."/>
            <person name="Krause P.J."/>
            <person name="Mamoun C.B."/>
        </authorList>
    </citation>
    <scope>NUCLEOTIDE SEQUENCE [LARGE SCALE GENOMIC DNA]</scope>
    <source>
        <strain evidence="8 9">RI</strain>
    </source>
</reference>
<evidence type="ECO:0000313" key="9">
    <source>
        <dbReference type="Proteomes" id="UP000002899"/>
    </source>
</evidence>
<keyword evidence="9" id="KW-1185">Reference proteome</keyword>
<feature type="domain" description="DNA polymerase alpha/delta/epsilon subunit B" evidence="6">
    <location>
        <begin position="300"/>
        <end position="491"/>
    </location>
</feature>
<dbReference type="VEuPathDB" id="PiroplasmaDB:BmR1_04g05580"/>
<evidence type="ECO:0000259" key="6">
    <source>
        <dbReference type="Pfam" id="PF04042"/>
    </source>
</evidence>
<dbReference type="PANTHER" id="PTHR23061:SF12">
    <property type="entry name" value="DNA POLYMERASE ALPHA SUBUNIT B"/>
    <property type="match status" value="1"/>
</dbReference>
<dbReference type="GO" id="GO:0005658">
    <property type="term" value="C:alpha DNA polymerase:primase complex"/>
    <property type="evidence" value="ECO:0007669"/>
    <property type="project" value="TreeGrafter"/>
</dbReference>
<dbReference type="Gene3D" id="3.60.21.60">
    <property type="match status" value="1"/>
</dbReference>
<reference evidence="8 9" key="1">
    <citation type="journal article" date="2012" name="Nucleic Acids Res.">
        <title>Sequencing of the smallest Apicomplexan genome from the human pathogen Babesia microti.</title>
        <authorList>
            <person name="Cornillot E."/>
            <person name="Hadj-Kaddour K."/>
            <person name="Dassouli A."/>
            <person name="Noel B."/>
            <person name="Ranwez V."/>
            <person name="Vacherie B."/>
            <person name="Augagneur Y."/>
            <person name="Bres V."/>
            <person name="Duclos A."/>
            <person name="Randazzo S."/>
            <person name="Carcy B."/>
            <person name="Debierre-Grockiego F."/>
            <person name="Delbecq S."/>
            <person name="Moubri-Menage K."/>
            <person name="Shams-Eldin H."/>
            <person name="Usmani-Brown S."/>
            <person name="Bringaud F."/>
            <person name="Wincker P."/>
            <person name="Vivares C.P."/>
            <person name="Schwarz R.T."/>
            <person name="Schetters T.P."/>
            <person name="Krause P.J."/>
            <person name="Gorenflot A."/>
            <person name="Berry V."/>
            <person name="Barbe V."/>
            <person name="Ben Mamoun C."/>
        </authorList>
    </citation>
    <scope>NUCLEOTIDE SEQUENCE [LARGE SCALE GENOMIC DNA]</scope>
    <source>
        <strain evidence="8 9">RI</strain>
    </source>
</reference>
<reference evidence="8 9" key="3">
    <citation type="journal article" date="2016" name="Sci. Rep.">
        <title>Genome-wide diversity and gene expression profiling of Babesia microti isolates identify polymorphic genes that mediate host-pathogen interactions.</title>
        <authorList>
            <person name="Silva J.C."/>
            <person name="Cornillot E."/>
            <person name="McCracken C."/>
            <person name="Usmani-Brown S."/>
            <person name="Dwivedi A."/>
            <person name="Ifeonu O.O."/>
            <person name="Crabtree J."/>
            <person name="Gotia H.T."/>
            <person name="Virji A.Z."/>
            <person name="Reynes C."/>
            <person name="Colinge J."/>
            <person name="Kumar V."/>
            <person name="Lawres L."/>
            <person name="Pazzi J.E."/>
            <person name="Pablo J.V."/>
            <person name="Hung C."/>
            <person name="Brancato J."/>
            <person name="Kumari P."/>
            <person name="Orvis J."/>
            <person name="Tretina K."/>
            <person name="Chibucos M."/>
            <person name="Ott S."/>
            <person name="Sadzewicz L."/>
            <person name="Sengamalay N."/>
            <person name="Shetty A.C."/>
            <person name="Su Q."/>
            <person name="Tallon L."/>
            <person name="Fraser C.M."/>
            <person name="Frutos R."/>
            <person name="Molina D.M."/>
            <person name="Krause P.J."/>
            <person name="Ben Mamoun C."/>
        </authorList>
    </citation>
    <scope>NUCLEOTIDE SEQUENCE [LARGE SCALE GENOMIC DNA]</scope>
    <source>
        <strain evidence="8 9">RI</strain>
    </source>
</reference>
<dbReference type="InterPro" id="IPR007185">
    <property type="entry name" value="DNA_pol_a/d/e_bsu"/>
</dbReference>
<evidence type="ECO:0000256" key="3">
    <source>
        <dbReference type="ARBA" id="ARBA00018596"/>
    </source>
</evidence>
<sequence>MTDPPVEIMLSNISSELLRVLSGNDDDELFRTLREKADAIGQNKKKLLELEDWLMNMISQASAKGSSFGKILYPEISQYARNIKSNVDMGNWNHYNIYKGAQCQSGMPIVGIKTNNINECIVDDSLNNVVDYKTSGSSPENIAMQINNKIARFQNLFIKFARKANKDFQITPVHESASNDLCVYGRIWCESEIQINEHNILIEGDYSNSKGKIAQVRNIENMPCICLFPGQMVAIKGNAIQDDFSFRYMASNIYTGIPAERPLLHRPKETSLMYGGENVHIMVVRSLLITENGDKVDFNGVFKKIKDEAPHLVIFMGPFVSARIISFQSQNFKELGDLISIYYKFIEEINTLSLHSNTKNTKFVLISHSYDLCSTHPLPQPPLNSKSTALANLITSDNLIYLPNPGYLRVNEVIIGITSCDPITSISRNMVCRPEDKALNLICQQLLQQRSFFPNYPSSKLPSEYAIEVNKLRHLEFPSQYLPHLYLFSSNYKKDPFVEIVSERCFVSVFSQSQDSWSDSKTCSVASIFILPPKIVDDNNEETSLLLSDRLIVEAGLFVK</sequence>
<dbReference type="Pfam" id="PF04042">
    <property type="entry name" value="DNA_pol_E_B"/>
    <property type="match status" value="1"/>
</dbReference>
<keyword evidence="5" id="KW-0539">Nucleus</keyword>
<dbReference type="Proteomes" id="UP000002899">
    <property type="component" value="Chromosome IV"/>
</dbReference>
<dbReference type="GO" id="GO:0003677">
    <property type="term" value="F:DNA binding"/>
    <property type="evidence" value="ECO:0007669"/>
    <property type="project" value="InterPro"/>
</dbReference>
<evidence type="ECO:0000259" key="7">
    <source>
        <dbReference type="Pfam" id="PF22062"/>
    </source>
</evidence>
<protein>
    <recommendedName>
        <fullName evidence="3">DNA polymerase alpha subunit B</fullName>
    </recommendedName>
</protein>
<dbReference type="InterPro" id="IPR016722">
    <property type="entry name" value="DNA_pol_alpha_bsu"/>
</dbReference>
<dbReference type="RefSeq" id="XP_021337175.1">
    <property type="nucleotide sequence ID" value="XM_021482408.1"/>
</dbReference>
<dbReference type="GO" id="GO:0006270">
    <property type="term" value="P:DNA replication initiation"/>
    <property type="evidence" value="ECO:0007669"/>
    <property type="project" value="TreeGrafter"/>
</dbReference>
<dbReference type="EMBL" id="LN871599">
    <property type="protein sequence ID" value="CCF75314.2"/>
    <property type="molecule type" value="Genomic_DNA"/>
</dbReference>
<dbReference type="Pfam" id="PF22062">
    <property type="entry name" value="OB_DPOA2"/>
    <property type="match status" value="1"/>
</dbReference>
<evidence type="ECO:0000256" key="1">
    <source>
        <dbReference type="ARBA" id="ARBA00004123"/>
    </source>
</evidence>
<evidence type="ECO:0000256" key="2">
    <source>
        <dbReference type="ARBA" id="ARBA00007299"/>
    </source>
</evidence>
<dbReference type="AlphaFoldDB" id="I7I9M8"/>
<evidence type="ECO:0000256" key="5">
    <source>
        <dbReference type="ARBA" id="ARBA00023242"/>
    </source>
</evidence>
<evidence type="ECO:0000313" key="8">
    <source>
        <dbReference type="EMBL" id="CCF75314.2"/>
    </source>
</evidence>
<organism evidence="8 9">
    <name type="scientific">Babesia microti (strain RI)</name>
    <dbReference type="NCBI Taxonomy" id="1133968"/>
    <lineage>
        <taxon>Eukaryota</taxon>
        <taxon>Sar</taxon>
        <taxon>Alveolata</taxon>
        <taxon>Apicomplexa</taxon>
        <taxon>Aconoidasida</taxon>
        <taxon>Piroplasmida</taxon>
        <taxon>Babesiidae</taxon>
        <taxon>Babesia</taxon>
    </lineage>
</organism>
<keyword evidence="4" id="KW-0235">DNA replication</keyword>
<dbReference type="GeneID" id="24425760"/>
<dbReference type="OrthoDB" id="336885at2759"/>
<comment type="subcellular location">
    <subcellularLocation>
        <location evidence="1">Nucleus</location>
    </subcellularLocation>
</comment>
<dbReference type="InterPro" id="IPR054300">
    <property type="entry name" value="OB_DPOA2"/>
</dbReference>
<dbReference type="KEGG" id="bmic:BmR1_04g05580"/>
<dbReference type="PANTHER" id="PTHR23061">
    <property type="entry name" value="DNA POLYMERASE 2 ALPHA 70 KDA SUBUNIT"/>
    <property type="match status" value="1"/>
</dbReference>
<name>I7I9M8_BABMR</name>
<gene>
    <name evidence="8" type="ORF">BmR1_04g05580</name>
</gene>
<accession>I7I9M8</accession>
<feature type="domain" description="DNA polymerase alpha subunit B OB" evidence="7">
    <location>
        <begin position="166"/>
        <end position="239"/>
    </location>
</feature>
<proteinExistence type="inferred from homology"/>